<protein>
    <submittedName>
        <fullName evidence="2">Uncharacterized protein</fullName>
    </submittedName>
</protein>
<organism evidence="2 3">
    <name type="scientific">Pseudonocardia tropica</name>
    <dbReference type="NCBI Taxonomy" id="681289"/>
    <lineage>
        <taxon>Bacteria</taxon>
        <taxon>Bacillati</taxon>
        <taxon>Actinomycetota</taxon>
        <taxon>Actinomycetes</taxon>
        <taxon>Pseudonocardiales</taxon>
        <taxon>Pseudonocardiaceae</taxon>
        <taxon>Pseudonocardia</taxon>
    </lineage>
</organism>
<feature type="region of interest" description="Disordered" evidence="1">
    <location>
        <begin position="64"/>
        <end position="92"/>
    </location>
</feature>
<dbReference type="EMBL" id="JBEDNP010000001">
    <property type="protein sequence ID" value="MEQ3537727.1"/>
    <property type="molecule type" value="Genomic_DNA"/>
</dbReference>
<dbReference type="Proteomes" id="UP001464923">
    <property type="component" value="Unassembled WGS sequence"/>
</dbReference>
<gene>
    <name evidence="2" type="ORF">WHI96_02765</name>
</gene>
<proteinExistence type="predicted"/>
<dbReference type="RefSeq" id="WP_345641244.1">
    <property type="nucleotide sequence ID" value="NZ_BAABLY010000005.1"/>
</dbReference>
<evidence type="ECO:0000313" key="2">
    <source>
        <dbReference type="EMBL" id="MEQ3537727.1"/>
    </source>
</evidence>
<accession>A0ABV1JP56</accession>
<reference evidence="2 3" key="1">
    <citation type="submission" date="2024-03" db="EMBL/GenBank/DDBJ databases">
        <title>Draft genome sequence of Pseudonocardia tropica JCM 19149.</title>
        <authorList>
            <person name="Butdee W."/>
            <person name="Duangmal K."/>
        </authorList>
    </citation>
    <scope>NUCLEOTIDE SEQUENCE [LARGE SCALE GENOMIC DNA]</scope>
    <source>
        <strain evidence="2 3">JCM 19149</strain>
    </source>
</reference>
<evidence type="ECO:0000313" key="3">
    <source>
        <dbReference type="Proteomes" id="UP001464923"/>
    </source>
</evidence>
<name>A0ABV1JP56_9PSEU</name>
<comment type="caution">
    <text evidence="2">The sequence shown here is derived from an EMBL/GenBank/DDBJ whole genome shotgun (WGS) entry which is preliminary data.</text>
</comment>
<feature type="compositionally biased region" description="Basic and acidic residues" evidence="1">
    <location>
        <begin position="77"/>
        <end position="92"/>
    </location>
</feature>
<evidence type="ECO:0000256" key="1">
    <source>
        <dbReference type="SAM" id="MobiDB-lite"/>
    </source>
</evidence>
<keyword evidence="3" id="KW-1185">Reference proteome</keyword>
<sequence>MPLYFKLGPRPRPVVELDRRTMVRQTAMQYLPVSEELTSEELSVHELDHRLNSQRAAVRRLTKRLSKTDGDYGGPASDKDRARTEHELRDTERRIPRTEVLLADAQRRVAMLQAVMAGKQTDDRLGPPPQWFLDSRAPAEPDQELGDDPMDPEARGVVAQVQDRVVAVAQHLDRLGIPTDIGRGKVRQLLGQRDPGYRIGDAPLSAAIRHRQAS</sequence>